<dbReference type="Pfam" id="PF18202">
    <property type="entry name" value="TQ"/>
    <property type="match status" value="1"/>
</dbReference>
<reference evidence="5" key="2">
    <citation type="journal article" date="2018" name="Food Control">
        <title>Characterization of Lactococcus lactis isolates from herbs, fruits and vegetables for use as biopreservatives against Listeria monocytogenes in cheese.</title>
        <authorList>
            <person name="Ho V."/>
            <person name="Lo R."/>
            <person name="Bansal N."/>
            <person name="Turner M.S."/>
        </authorList>
    </citation>
    <scope>NUCLEOTIDE SEQUENCE</scope>
    <source>
        <strain evidence="5">537</strain>
    </source>
</reference>
<evidence type="ECO:0000313" key="6">
    <source>
        <dbReference type="Proteomes" id="UP000225275"/>
    </source>
</evidence>
<protein>
    <recommendedName>
        <fullName evidence="7">Cell wall surface anchor family protein</fullName>
    </recommendedName>
</protein>
<dbReference type="Pfam" id="PF17802">
    <property type="entry name" value="SpaA"/>
    <property type="match status" value="1"/>
</dbReference>
<dbReference type="RefSeq" id="WP_098393796.1">
    <property type="nucleotide sequence ID" value="NZ_JAOWLS010000001.1"/>
</dbReference>
<comment type="caution">
    <text evidence="5">The sequence shown here is derived from an EMBL/GenBank/DDBJ whole genome shotgun (WGS) entry which is preliminary data.</text>
</comment>
<feature type="compositionally biased region" description="Polar residues" evidence="1">
    <location>
        <begin position="444"/>
        <end position="453"/>
    </location>
</feature>
<gene>
    <name evidence="5" type="ORF">BW154_06850</name>
</gene>
<evidence type="ECO:0000259" key="3">
    <source>
        <dbReference type="Pfam" id="PF17802"/>
    </source>
</evidence>
<dbReference type="InterPro" id="IPR013783">
    <property type="entry name" value="Ig-like_fold"/>
</dbReference>
<keyword evidence="2" id="KW-0812">Transmembrane</keyword>
<reference evidence="5" key="1">
    <citation type="submission" date="2017-01" db="EMBL/GenBank/DDBJ databases">
        <authorList>
            <person name="Lo R."/>
        </authorList>
    </citation>
    <scope>NUCLEOTIDE SEQUENCE</scope>
    <source>
        <strain evidence="5">537</strain>
    </source>
</reference>
<sequence>MSKNEKPKLFLDWKTGKRFVLIGGILVSVAGGGIFAVQSQANAADASTVKSAFPTPPLDTTVNWENNKPLYYEVDQTGKEHPKPQLLLGDGVTPSWCLGLGIPLPNNSTTAQADESNKLFAKLNGDQKAIINNVAYLGRKEGGLEGYAEAQHAIYLLLDEAGISVNQAKDVVVKSNTLLQDANKIKDGANKLITQAKNMRKLPSFNNSTIELIQGVEKTVTDSNSVLPNFPYTKNNVDGLTISTNGNDLKLKAGIKTKHGTINNAVQMKNLDNNIPDNYIPWFIFSTDGDSTGDKSQTVLATQDPSQAKTQFNINIIGLGELKVTKKSENTKFDASLMAGAEYSIFYKNGTAVKWSDGQSGYPISVTNGTKANNTNAVLKVGTDATFGVKNLSNDKEYYFVETKAPAGFALDETKHAFTFDENSSFNSATSNYHVDGESKEKPTGSTSLVKYDADTNNTDTQGKGDWDGIVYGLFYTKNDTAVKWTDGIKSLPIAITYGTKDNDTNVELKLDKDNKVGVQNLDLSSNDQFYWKELRTSKGYSLSTKHIPVDFTGKETVDVSTNDFGNNKEVQNKALALQLQWWKAQDVNGSLTGLDGAGFTAKPLEGTKGKPVTVFSKSTTDANGFTKNGYTIFDGKANTDAGNASPDGLAWGDYEIEETTVPDGTQAINPFTVKTSVDVDDKGTPKSYKIVIQDTVTGQVISSSSISADKVTDNNILLKLDLGTITDKPTEKLKPTIQTQAHSKDGDKVIQVNEVSEKTAMYDIADFTNIEKGDRITSKLHRLVTDKDGKVTSDKVVQTLKFTADDETVKSQQHRFDTTADTTKDFDIPDGSTVTYVFTEDIVDKDADPDTGKPEATHDDLKDKNQTLTVEKVTPSIDVEKANAKVPDAGNGNHTDKDNNIGVNDHDTEDTYFEVKPKAETKIFFRGTNNGNEPLNHIKIVDKTTNGSVNIKGMTFTYNDKKLTVNKDGEFELDRKLLVLQPKESVIGSGTLDALPEGDLHGDKVTIDGIGVYSKKHVSDDDKWYGKVDEKPKSIVEKITGSLPKTGEDKAALGISIFGAALLGLAAYLKRNWIVSTYRKKVRKIRK</sequence>
<evidence type="ECO:0000256" key="1">
    <source>
        <dbReference type="SAM" id="MobiDB-lite"/>
    </source>
</evidence>
<dbReference type="InterPro" id="IPR041033">
    <property type="entry name" value="SpaA_PFL_dom_1"/>
</dbReference>
<feature type="transmembrane region" description="Helical" evidence="2">
    <location>
        <begin position="1052"/>
        <end position="1070"/>
    </location>
</feature>
<evidence type="ECO:0000313" key="5">
    <source>
        <dbReference type="EMBL" id="PFG89188.1"/>
    </source>
</evidence>
<name>A0AAP8E1N4_9LACT</name>
<proteinExistence type="predicted"/>
<evidence type="ECO:0000259" key="4">
    <source>
        <dbReference type="Pfam" id="PF18202"/>
    </source>
</evidence>
<evidence type="ECO:0008006" key="7">
    <source>
        <dbReference type="Google" id="ProtNLM"/>
    </source>
</evidence>
<dbReference type="InterPro" id="IPR041100">
    <property type="entry name" value="TQ"/>
</dbReference>
<evidence type="ECO:0000256" key="2">
    <source>
        <dbReference type="SAM" id="Phobius"/>
    </source>
</evidence>
<organism evidence="5 6">
    <name type="scientific">Lactococcus lactis</name>
    <dbReference type="NCBI Taxonomy" id="1358"/>
    <lineage>
        <taxon>Bacteria</taxon>
        <taxon>Bacillati</taxon>
        <taxon>Bacillota</taxon>
        <taxon>Bacilli</taxon>
        <taxon>Lactobacillales</taxon>
        <taxon>Streptococcaceae</taxon>
        <taxon>Lactococcus</taxon>
    </lineage>
</organism>
<feature type="region of interest" description="Disordered" evidence="1">
    <location>
        <begin position="431"/>
        <end position="453"/>
    </location>
</feature>
<feature type="domain" description="SpaA-like prealbumin fold" evidence="3">
    <location>
        <begin position="320"/>
        <end position="426"/>
    </location>
</feature>
<keyword evidence="2" id="KW-1133">Transmembrane helix</keyword>
<dbReference type="Gene3D" id="2.60.40.10">
    <property type="entry name" value="Immunoglobulins"/>
    <property type="match status" value="3"/>
</dbReference>
<dbReference type="NCBIfam" id="TIGR01167">
    <property type="entry name" value="LPXTG_anchor"/>
    <property type="match status" value="1"/>
</dbReference>
<dbReference type="AlphaFoldDB" id="A0AAP8E1N4"/>
<feature type="region of interest" description="Disordered" evidence="1">
    <location>
        <begin position="885"/>
        <end position="907"/>
    </location>
</feature>
<dbReference type="Proteomes" id="UP000225275">
    <property type="component" value="Unassembled WGS sequence"/>
</dbReference>
<dbReference type="EMBL" id="MTJS01000002">
    <property type="protein sequence ID" value="PFG89188.1"/>
    <property type="molecule type" value="Genomic_DNA"/>
</dbReference>
<feature type="domain" description="T-Q ester bond containing" evidence="4">
    <location>
        <begin position="736"/>
        <end position="871"/>
    </location>
</feature>
<keyword evidence="2" id="KW-0472">Membrane</keyword>
<accession>A0AAP8E1N4</accession>